<proteinExistence type="predicted"/>
<dbReference type="InterPro" id="IPR036291">
    <property type="entry name" value="NAD(P)-bd_dom_sf"/>
</dbReference>
<dbReference type="EMBL" id="CANL01000005">
    <property type="protein sequence ID" value="CCM62535.1"/>
    <property type="molecule type" value="Genomic_DNA"/>
</dbReference>
<dbReference type="STRING" id="1229780.BN381_130093"/>
<evidence type="ECO:0000256" key="1">
    <source>
        <dbReference type="SAM" id="Phobius"/>
    </source>
</evidence>
<organism evidence="2 3">
    <name type="scientific">Candidatus Neomicrothrix parvicella RN1</name>
    <dbReference type="NCBI Taxonomy" id="1229780"/>
    <lineage>
        <taxon>Bacteria</taxon>
        <taxon>Bacillati</taxon>
        <taxon>Actinomycetota</taxon>
        <taxon>Acidimicrobiia</taxon>
        <taxon>Acidimicrobiales</taxon>
        <taxon>Microthrixaceae</taxon>
        <taxon>Candidatus Neomicrothrix</taxon>
    </lineage>
</organism>
<keyword evidence="1" id="KW-0472">Membrane</keyword>
<protein>
    <recommendedName>
        <fullName evidence="4">NAD-dependent epimerase/dehydratase domain-containing protein</fullName>
    </recommendedName>
</protein>
<keyword evidence="1" id="KW-0812">Transmembrane</keyword>
<comment type="caution">
    <text evidence="2">The sequence shown here is derived from an EMBL/GenBank/DDBJ whole genome shotgun (WGS) entry which is preliminary data.</text>
</comment>
<name>R4YWW5_9ACTN</name>
<evidence type="ECO:0008006" key="4">
    <source>
        <dbReference type="Google" id="ProtNLM"/>
    </source>
</evidence>
<dbReference type="Proteomes" id="UP000018291">
    <property type="component" value="Unassembled WGS sequence"/>
</dbReference>
<reference evidence="2 3" key="1">
    <citation type="journal article" date="2013" name="ISME J.">
        <title>Metabolic model for the filamentous 'Candidatus Microthrix parvicella' based on genomic and metagenomic analyses.</title>
        <authorList>
            <person name="Jon McIlroy S."/>
            <person name="Kristiansen R."/>
            <person name="Albertsen M."/>
            <person name="Michael Karst S."/>
            <person name="Rossetti S."/>
            <person name="Lund Nielsen J."/>
            <person name="Tandoi V."/>
            <person name="James Seviour R."/>
            <person name="Nielsen P.H."/>
        </authorList>
    </citation>
    <scope>NUCLEOTIDE SEQUENCE [LARGE SCALE GENOMIC DNA]</scope>
    <source>
        <strain evidence="2 3">RN1</strain>
    </source>
</reference>
<feature type="transmembrane region" description="Helical" evidence="1">
    <location>
        <begin position="374"/>
        <end position="395"/>
    </location>
</feature>
<dbReference type="SUPFAM" id="SSF51735">
    <property type="entry name" value="NAD(P)-binding Rossmann-fold domains"/>
    <property type="match status" value="1"/>
</dbReference>
<accession>R4YWW5</accession>
<sequence>MVVGVVAVITVRRVEWIVECHAGMVGAMSPLAEASATETSQADPGAAATADRVVLVGGDCVLGVALLERWAEAGIAATVIGRVLDGEPTELVGHPVIDVDRHGAVAATLAGADELTILAASGVDDVDGSGIGLADEGLVAAVLLAAAVDPPAHVTVISTALAYDRRTPVVSPPVANVESDPFGLAASLKRLPEALGSRVTLEYNVAQWGDRNNVPVAALRPVLCASLYARGWYDRSGWRTRRLRPAPQPTVQYVHVRDVVAAVETVRSGRCSGPFNVAPDDVLDGPSAAELGDRRLGVGVPSGLLRVLDWVRWLVWWSPTPPSLVRLVGADLVVDSTALGLTGWSATHTSAEAFLVAHAPAWWPSLSARRRQDLVLGGAASVLLAGLGGAGWGIARRWR</sequence>
<dbReference type="eggNOG" id="COG0451">
    <property type="taxonomic scope" value="Bacteria"/>
</dbReference>
<gene>
    <name evidence="2" type="ORF">BN381_130093</name>
</gene>
<keyword evidence="1" id="KW-1133">Transmembrane helix</keyword>
<dbReference type="Gene3D" id="3.40.50.720">
    <property type="entry name" value="NAD(P)-binding Rossmann-like Domain"/>
    <property type="match status" value="1"/>
</dbReference>
<dbReference type="HOGENOM" id="CLU_690172_0_0_11"/>
<evidence type="ECO:0000313" key="3">
    <source>
        <dbReference type="Proteomes" id="UP000018291"/>
    </source>
</evidence>
<keyword evidence="3" id="KW-1185">Reference proteome</keyword>
<dbReference type="AlphaFoldDB" id="R4YWW5"/>
<evidence type="ECO:0000313" key="2">
    <source>
        <dbReference type="EMBL" id="CCM62535.1"/>
    </source>
</evidence>